<feature type="coiled-coil region" evidence="7">
    <location>
        <begin position="255"/>
        <end position="293"/>
    </location>
</feature>
<dbReference type="GO" id="GO:0000977">
    <property type="term" value="F:RNA polymerase II transcription regulatory region sequence-specific DNA binding"/>
    <property type="evidence" value="ECO:0007669"/>
    <property type="project" value="TreeGrafter"/>
</dbReference>
<dbReference type="PROSITE" id="PS50217">
    <property type="entry name" value="BZIP"/>
    <property type="match status" value="1"/>
</dbReference>
<keyword evidence="9" id="KW-1185">Reference proteome</keyword>
<dbReference type="SUPFAM" id="SSF57959">
    <property type="entry name" value="Leucine zipper domain"/>
    <property type="match status" value="1"/>
</dbReference>
<keyword evidence="4" id="KW-0804">Transcription</keyword>
<dbReference type="PANTHER" id="PTHR46542">
    <property type="entry name" value="X-BOX BINDING PROTEIN 1"/>
    <property type="match status" value="1"/>
</dbReference>
<dbReference type="PANTHER" id="PTHR46542:SF1">
    <property type="entry name" value="X-BOX BINDING PROTEIN 1"/>
    <property type="match status" value="1"/>
</dbReference>
<dbReference type="InterPro" id="IPR004827">
    <property type="entry name" value="bZIP"/>
</dbReference>
<evidence type="ECO:0000259" key="8">
    <source>
        <dbReference type="PROSITE" id="PS50217"/>
    </source>
</evidence>
<evidence type="ECO:0000256" key="1">
    <source>
        <dbReference type="ARBA" id="ARBA00022843"/>
    </source>
</evidence>
<evidence type="ECO:0000256" key="2">
    <source>
        <dbReference type="ARBA" id="ARBA00023015"/>
    </source>
</evidence>
<keyword evidence="5" id="KW-0539">Nucleus</keyword>
<dbReference type="AlphaFoldDB" id="A0A7E4W073"/>
<evidence type="ECO:0000256" key="5">
    <source>
        <dbReference type="ARBA" id="ARBA00023242"/>
    </source>
</evidence>
<evidence type="ECO:0000256" key="6">
    <source>
        <dbReference type="ARBA" id="ARBA00040165"/>
    </source>
</evidence>
<organism evidence="9 10">
    <name type="scientific">Panagrellus redivivus</name>
    <name type="common">Microworm</name>
    <dbReference type="NCBI Taxonomy" id="6233"/>
    <lineage>
        <taxon>Eukaryota</taxon>
        <taxon>Metazoa</taxon>
        <taxon>Ecdysozoa</taxon>
        <taxon>Nematoda</taxon>
        <taxon>Chromadorea</taxon>
        <taxon>Rhabditida</taxon>
        <taxon>Tylenchina</taxon>
        <taxon>Panagrolaimomorpha</taxon>
        <taxon>Panagrolaimoidea</taxon>
        <taxon>Panagrolaimidae</taxon>
        <taxon>Panagrellus</taxon>
    </lineage>
</organism>
<evidence type="ECO:0000256" key="7">
    <source>
        <dbReference type="SAM" id="Coils"/>
    </source>
</evidence>
<accession>A0A7E4W073</accession>
<keyword evidence="7" id="KW-0175">Coiled coil</keyword>
<feature type="domain" description="BZIP" evidence="8">
    <location>
        <begin position="241"/>
        <end position="304"/>
    </location>
</feature>
<evidence type="ECO:0000256" key="4">
    <source>
        <dbReference type="ARBA" id="ARBA00023163"/>
    </source>
</evidence>
<sequence>MHRQHKALSKFLETQQRSSRCTLQHKTCVFGRVSPPQAACCVEINSAGCNAPRLWGQPIGLCSVSIRNPYATCTSRLLAVSSRCYPPVFVAFILLYSSELKFSRAVDLTMVIKKPNSNTIVPHFSGRPSTMSQSTVLPSAPVSGLAPAATPIAPRPLKRIVVIPRQPTKITNIASVQPMKRTAPVAPTVVPMKKKLIVTPPVVATPPKADISTVESLLNKDAEKKPNTVRKRQNLSNMSAQQRQERRMLMNRTAAQNARDRKKRHNERLEVAVRELLNETRYLRSRVVELENRLNNANQLISQNGLSTSQSAPNATSVQQSLDPIGFAEIIHGPQRRERESKVQWTSATWALVNESTRRLEVQDLAVRLITSLLAILFHRIQQRTGEVFLTTSSRPPTASTSISYARNFLMTDSPRVVLMRQRILSHLKRMFVKHPN</sequence>
<keyword evidence="2" id="KW-0805">Transcription regulation</keyword>
<evidence type="ECO:0000313" key="10">
    <source>
        <dbReference type="WBParaSite" id="Pan_g5513.t1"/>
    </source>
</evidence>
<evidence type="ECO:0000256" key="3">
    <source>
        <dbReference type="ARBA" id="ARBA00023125"/>
    </source>
</evidence>
<evidence type="ECO:0000313" key="9">
    <source>
        <dbReference type="Proteomes" id="UP000492821"/>
    </source>
</evidence>
<proteinExistence type="predicted"/>
<dbReference type="InterPro" id="IPR052470">
    <property type="entry name" value="ER_Stress-Reg_TF"/>
</dbReference>
<dbReference type="WBParaSite" id="Pan_g5513.t1">
    <property type="protein sequence ID" value="Pan_g5513.t1"/>
    <property type="gene ID" value="Pan_g5513"/>
</dbReference>
<dbReference type="GO" id="GO:0000981">
    <property type="term" value="F:DNA-binding transcription factor activity, RNA polymerase II-specific"/>
    <property type="evidence" value="ECO:0007669"/>
    <property type="project" value="TreeGrafter"/>
</dbReference>
<protein>
    <recommendedName>
        <fullName evidence="6">X-box-binding protein 1</fullName>
    </recommendedName>
</protein>
<name>A0A7E4W073_PANRE</name>
<reference evidence="10" key="2">
    <citation type="submission" date="2020-10" db="UniProtKB">
        <authorList>
            <consortium name="WormBaseParasite"/>
        </authorList>
    </citation>
    <scope>IDENTIFICATION</scope>
</reference>
<keyword evidence="3" id="KW-0238">DNA-binding</keyword>
<reference evidence="9" key="1">
    <citation type="journal article" date="2013" name="Genetics">
        <title>The draft genome and transcriptome of Panagrellus redivivus are shaped by the harsh demands of a free-living lifestyle.</title>
        <authorList>
            <person name="Srinivasan J."/>
            <person name="Dillman A.R."/>
            <person name="Macchietto M.G."/>
            <person name="Heikkinen L."/>
            <person name="Lakso M."/>
            <person name="Fracchia K.M."/>
            <person name="Antoshechkin I."/>
            <person name="Mortazavi A."/>
            <person name="Wong G."/>
            <person name="Sternberg P.W."/>
        </authorList>
    </citation>
    <scope>NUCLEOTIDE SEQUENCE [LARGE SCALE GENOMIC DNA]</scope>
    <source>
        <strain evidence="9">MT8872</strain>
    </source>
</reference>
<dbReference type="Proteomes" id="UP000492821">
    <property type="component" value="Unassembled WGS sequence"/>
</dbReference>
<dbReference type="InterPro" id="IPR046347">
    <property type="entry name" value="bZIP_sf"/>
</dbReference>
<dbReference type="GO" id="GO:0005634">
    <property type="term" value="C:nucleus"/>
    <property type="evidence" value="ECO:0007669"/>
    <property type="project" value="TreeGrafter"/>
</dbReference>
<keyword evidence="1" id="KW-0832">Ubl conjugation</keyword>